<accession>A0A822ZDB0</accession>
<evidence type="ECO:0000313" key="3">
    <source>
        <dbReference type="Proteomes" id="UP000607653"/>
    </source>
</evidence>
<sequence length="92" mass="10416">MLSALQYKDGVQKGETTYLTTLVDSDRPSQPTRHISPIVTTVLEEFKDVMPPTLPKKLPLRRKVDHKIELEPGAKPPARPPYRMSPPELTKL</sequence>
<proteinExistence type="predicted"/>
<reference evidence="2 3" key="1">
    <citation type="journal article" date="2020" name="Mol. Biol. Evol.">
        <title>Distinct Expression and Methylation Patterns for Genes with Different Fates following a Single Whole-Genome Duplication in Flowering Plants.</title>
        <authorList>
            <person name="Shi T."/>
            <person name="Rahmani R.S."/>
            <person name="Gugger P.F."/>
            <person name="Wang M."/>
            <person name="Li H."/>
            <person name="Zhang Y."/>
            <person name="Li Z."/>
            <person name="Wang Q."/>
            <person name="Van de Peer Y."/>
            <person name="Marchal K."/>
            <person name="Chen J."/>
        </authorList>
    </citation>
    <scope>NUCLEOTIDE SEQUENCE [LARGE SCALE GENOMIC DNA]</scope>
    <source>
        <tissue evidence="2">Leaf</tissue>
    </source>
</reference>
<dbReference type="Gene3D" id="3.10.10.10">
    <property type="entry name" value="HIV Type 1 Reverse Transcriptase, subunit A, domain 1"/>
    <property type="match status" value="1"/>
</dbReference>
<keyword evidence="3" id="KW-1185">Reference proteome</keyword>
<dbReference type="SUPFAM" id="SSF56672">
    <property type="entry name" value="DNA/RNA polymerases"/>
    <property type="match status" value="1"/>
</dbReference>
<gene>
    <name evidence="2" type="ORF">HUJ06_013891</name>
</gene>
<dbReference type="InterPro" id="IPR043502">
    <property type="entry name" value="DNA/RNA_pol_sf"/>
</dbReference>
<dbReference type="Proteomes" id="UP000607653">
    <property type="component" value="Unassembled WGS sequence"/>
</dbReference>
<comment type="caution">
    <text evidence="2">The sequence shown here is derived from an EMBL/GenBank/DDBJ whole genome shotgun (WGS) entry which is preliminary data.</text>
</comment>
<evidence type="ECO:0000313" key="2">
    <source>
        <dbReference type="EMBL" id="DAD39568.1"/>
    </source>
</evidence>
<evidence type="ECO:0000256" key="1">
    <source>
        <dbReference type="SAM" id="MobiDB-lite"/>
    </source>
</evidence>
<organism evidence="2 3">
    <name type="scientific">Nelumbo nucifera</name>
    <name type="common">Sacred lotus</name>
    <dbReference type="NCBI Taxonomy" id="4432"/>
    <lineage>
        <taxon>Eukaryota</taxon>
        <taxon>Viridiplantae</taxon>
        <taxon>Streptophyta</taxon>
        <taxon>Embryophyta</taxon>
        <taxon>Tracheophyta</taxon>
        <taxon>Spermatophyta</taxon>
        <taxon>Magnoliopsida</taxon>
        <taxon>Proteales</taxon>
        <taxon>Nelumbonaceae</taxon>
        <taxon>Nelumbo</taxon>
    </lineage>
</organism>
<protein>
    <submittedName>
        <fullName evidence="2">Uncharacterized protein</fullName>
    </submittedName>
</protein>
<feature type="region of interest" description="Disordered" evidence="1">
    <location>
        <begin position="68"/>
        <end position="92"/>
    </location>
</feature>
<feature type="compositionally biased region" description="Pro residues" evidence="1">
    <location>
        <begin position="74"/>
        <end position="84"/>
    </location>
</feature>
<dbReference type="EMBL" id="DUZY01000005">
    <property type="protein sequence ID" value="DAD39568.1"/>
    <property type="molecule type" value="Genomic_DNA"/>
</dbReference>
<name>A0A822ZDB0_NELNU</name>
<dbReference type="AlphaFoldDB" id="A0A822ZDB0"/>